<reference evidence="4" key="2">
    <citation type="submission" date="2024-04" db="EMBL/GenBank/DDBJ databases">
        <authorList>
            <person name="Chen Y."/>
            <person name="Shah S."/>
            <person name="Dougan E. K."/>
            <person name="Thang M."/>
            <person name="Chan C."/>
        </authorList>
    </citation>
    <scope>NUCLEOTIDE SEQUENCE [LARGE SCALE GENOMIC DNA]</scope>
</reference>
<name>A0A9P1DEN1_9DINO</name>
<proteinExistence type="predicted"/>
<comment type="caution">
    <text evidence="3">The sequence shown here is derived from an EMBL/GenBank/DDBJ whole genome shotgun (WGS) entry which is preliminary data.</text>
</comment>
<keyword evidence="5" id="KW-0378">Hydrolase</keyword>
<dbReference type="GO" id="GO:0004252">
    <property type="term" value="F:serine-type endopeptidase activity"/>
    <property type="evidence" value="ECO:0007669"/>
    <property type="project" value="InterPro"/>
</dbReference>
<keyword evidence="6" id="KW-1185">Reference proteome</keyword>
<dbReference type="Gene3D" id="1.20.58.1480">
    <property type="match status" value="1"/>
</dbReference>
<feature type="domain" description="ATPase AAA-type core" evidence="2">
    <location>
        <begin position="352"/>
        <end position="391"/>
    </location>
</feature>
<dbReference type="InterPro" id="IPR027065">
    <property type="entry name" value="Lon_Prtase"/>
</dbReference>
<dbReference type="FunFam" id="1.20.5.5270:FF:000001">
    <property type="entry name" value="Lon protease homolog, mitochondrial"/>
    <property type="match status" value="1"/>
</dbReference>
<feature type="compositionally biased region" description="Basic and acidic residues" evidence="1">
    <location>
        <begin position="9"/>
        <end position="24"/>
    </location>
</feature>
<dbReference type="Pfam" id="PF00004">
    <property type="entry name" value="AAA"/>
    <property type="match status" value="1"/>
</dbReference>
<dbReference type="EMBL" id="CAMXCT030004235">
    <property type="protein sequence ID" value="CAL4795577.1"/>
    <property type="molecule type" value="Genomic_DNA"/>
</dbReference>
<dbReference type="InterPro" id="IPR027417">
    <property type="entry name" value="P-loop_NTPase"/>
</dbReference>
<feature type="region of interest" description="Disordered" evidence="1">
    <location>
        <begin position="1"/>
        <end position="27"/>
    </location>
</feature>
<evidence type="ECO:0000313" key="3">
    <source>
        <dbReference type="EMBL" id="CAI4008265.1"/>
    </source>
</evidence>
<evidence type="ECO:0000313" key="6">
    <source>
        <dbReference type="Proteomes" id="UP001152797"/>
    </source>
</evidence>
<evidence type="ECO:0000313" key="4">
    <source>
        <dbReference type="EMBL" id="CAL1161640.1"/>
    </source>
</evidence>
<dbReference type="GO" id="GO:0007005">
    <property type="term" value="P:mitochondrion organization"/>
    <property type="evidence" value="ECO:0007669"/>
    <property type="project" value="TreeGrafter"/>
</dbReference>
<organism evidence="3">
    <name type="scientific">Cladocopium goreaui</name>
    <dbReference type="NCBI Taxonomy" id="2562237"/>
    <lineage>
        <taxon>Eukaryota</taxon>
        <taxon>Sar</taxon>
        <taxon>Alveolata</taxon>
        <taxon>Dinophyceae</taxon>
        <taxon>Suessiales</taxon>
        <taxon>Symbiodiniaceae</taxon>
        <taxon>Cladocopium</taxon>
    </lineage>
</organism>
<evidence type="ECO:0000313" key="5">
    <source>
        <dbReference type="EMBL" id="CAL4795577.1"/>
    </source>
</evidence>
<evidence type="ECO:0000259" key="2">
    <source>
        <dbReference type="Pfam" id="PF00004"/>
    </source>
</evidence>
<gene>
    <name evidence="3" type="ORF">C1SCF055_LOCUS33720</name>
</gene>
<dbReference type="EMBL" id="CAMXCT020004235">
    <property type="protein sequence ID" value="CAL1161640.1"/>
    <property type="molecule type" value="Genomic_DNA"/>
</dbReference>
<dbReference type="Proteomes" id="UP001152797">
    <property type="component" value="Unassembled WGS sequence"/>
</dbReference>
<dbReference type="GO" id="GO:0005524">
    <property type="term" value="F:ATP binding"/>
    <property type="evidence" value="ECO:0007669"/>
    <property type="project" value="InterPro"/>
</dbReference>
<keyword evidence="5" id="KW-0645">Protease</keyword>
<dbReference type="SUPFAM" id="SSF52540">
    <property type="entry name" value="P-loop containing nucleoside triphosphate hydrolases"/>
    <property type="match status" value="1"/>
</dbReference>
<dbReference type="PANTHER" id="PTHR43718:SF2">
    <property type="entry name" value="LON PROTEASE HOMOLOG, MITOCHONDRIAL"/>
    <property type="match status" value="1"/>
</dbReference>
<dbReference type="GO" id="GO:0003697">
    <property type="term" value="F:single-stranded DNA binding"/>
    <property type="evidence" value="ECO:0007669"/>
    <property type="project" value="TreeGrafter"/>
</dbReference>
<dbReference type="Gene3D" id="1.20.5.5270">
    <property type="match status" value="1"/>
</dbReference>
<dbReference type="GO" id="GO:0051131">
    <property type="term" value="P:chaperone-mediated protein complex assembly"/>
    <property type="evidence" value="ECO:0007669"/>
    <property type="project" value="TreeGrafter"/>
</dbReference>
<dbReference type="GO" id="GO:0006515">
    <property type="term" value="P:protein quality control for misfolded or incompletely synthesized proteins"/>
    <property type="evidence" value="ECO:0007669"/>
    <property type="project" value="TreeGrafter"/>
</dbReference>
<dbReference type="GO" id="GO:0004176">
    <property type="term" value="F:ATP-dependent peptidase activity"/>
    <property type="evidence" value="ECO:0007669"/>
    <property type="project" value="InterPro"/>
</dbReference>
<dbReference type="GO" id="GO:0016887">
    <property type="term" value="F:ATP hydrolysis activity"/>
    <property type="evidence" value="ECO:0007669"/>
    <property type="project" value="InterPro"/>
</dbReference>
<dbReference type="GO" id="GO:0005759">
    <property type="term" value="C:mitochondrial matrix"/>
    <property type="evidence" value="ECO:0007669"/>
    <property type="project" value="TreeGrafter"/>
</dbReference>
<reference evidence="3" key="1">
    <citation type="submission" date="2022-10" db="EMBL/GenBank/DDBJ databases">
        <authorList>
            <person name="Chen Y."/>
            <person name="Dougan E. K."/>
            <person name="Chan C."/>
            <person name="Rhodes N."/>
            <person name="Thang M."/>
        </authorList>
    </citation>
    <scope>NUCLEOTIDE SEQUENCE</scope>
</reference>
<dbReference type="InterPro" id="IPR003959">
    <property type="entry name" value="ATPase_AAA_core"/>
</dbReference>
<protein>
    <submittedName>
        <fullName evidence="5">Lon protease homolog, mitochondrial</fullName>
    </submittedName>
</protein>
<dbReference type="Gene3D" id="3.40.50.300">
    <property type="entry name" value="P-loop containing nucleotide triphosphate hydrolases"/>
    <property type="match status" value="1"/>
</dbReference>
<dbReference type="AlphaFoldDB" id="A0A9P1DEN1"/>
<dbReference type="OrthoDB" id="444421at2759"/>
<evidence type="ECO:0000256" key="1">
    <source>
        <dbReference type="SAM" id="MobiDB-lite"/>
    </source>
</evidence>
<dbReference type="PANTHER" id="PTHR43718">
    <property type="entry name" value="LON PROTEASE"/>
    <property type="match status" value="1"/>
</dbReference>
<sequence>MAPGSAIADGKRSRATQEGREPRTVADSGGHFADFVISSGQVGALLQLDQIIGNGLLKYLDVITVQQDLAALPLICPAAKDEATNGLLLDAIFLADQTPIFFQAPLDQFVEEQNLLCQQRTKNLNPAAWDQAALLKKVINASPLLKEQHEQVFQHFDMNDPVKVADLAAGLSTADRGELQAVLEEQDLSAKIDKVTQLLQRDLSMVKLQSEVKSRVEEKVMKEQKQKILMDQMRQIQKELGIEKDEKQTLTTQFRDALKEKEVPEEVQKVIDTEIAKLNSLEPSSPEFNVCRTYLEWLTCLPWGKFTCENRDIKKAESILDEDHYGLEDVKERILEHIAVSFLKDSTQGKIMCLVGPPGVGKTSVGKSVAHALGRKLPAQSSTELKRKNLIRRVFALGGTHAV</sequence>
<accession>A0A9P1DEN1</accession>
<dbReference type="EMBL" id="CAMXCT010004235">
    <property type="protein sequence ID" value="CAI4008265.1"/>
    <property type="molecule type" value="Genomic_DNA"/>
</dbReference>